<comment type="caution">
    <text evidence="1">The sequence shown here is derived from an EMBL/GenBank/DDBJ whole genome shotgun (WGS) entry which is preliminary data.</text>
</comment>
<reference evidence="2" key="1">
    <citation type="journal article" date="2019" name="Int. J. Syst. Evol. Microbiol.">
        <title>The Global Catalogue of Microorganisms (GCM) 10K type strain sequencing project: providing services to taxonomists for standard genome sequencing and annotation.</title>
        <authorList>
            <consortium name="The Broad Institute Genomics Platform"/>
            <consortium name="The Broad Institute Genome Sequencing Center for Infectious Disease"/>
            <person name="Wu L."/>
            <person name="Ma J."/>
        </authorList>
    </citation>
    <scope>NUCLEOTIDE SEQUENCE [LARGE SCALE GENOMIC DNA]</scope>
    <source>
        <strain evidence="2">CGMCC 4.6946</strain>
    </source>
</reference>
<accession>A0ABV9TIK8</accession>
<sequence length="64" mass="6767">MLNLTTFGGNRIHFHEVTKDISDAALMKANMASIASIMDVTEADLLSGYQGTDAPIGDRLGQAA</sequence>
<evidence type="ECO:0000313" key="1">
    <source>
        <dbReference type="EMBL" id="MFC4903789.1"/>
    </source>
</evidence>
<name>A0ABV9TIK8_9MICC</name>
<dbReference type="Proteomes" id="UP001595797">
    <property type="component" value="Unassembled WGS sequence"/>
</dbReference>
<dbReference type="EMBL" id="JBHSIW010000010">
    <property type="protein sequence ID" value="MFC4903789.1"/>
    <property type="molecule type" value="Genomic_DNA"/>
</dbReference>
<keyword evidence="2" id="KW-1185">Reference proteome</keyword>
<dbReference type="RefSeq" id="WP_277552324.1">
    <property type="nucleotide sequence ID" value="NZ_JARAMH010000026.1"/>
</dbReference>
<evidence type="ECO:0000313" key="2">
    <source>
        <dbReference type="Proteomes" id="UP001595797"/>
    </source>
</evidence>
<organism evidence="1 2">
    <name type="scientific">Kocuria oceani</name>
    <dbReference type="NCBI Taxonomy" id="988827"/>
    <lineage>
        <taxon>Bacteria</taxon>
        <taxon>Bacillati</taxon>
        <taxon>Actinomycetota</taxon>
        <taxon>Actinomycetes</taxon>
        <taxon>Micrococcales</taxon>
        <taxon>Micrococcaceae</taxon>
        <taxon>Kocuria</taxon>
    </lineage>
</organism>
<gene>
    <name evidence="1" type="ORF">ACFPCS_09465</name>
</gene>
<protein>
    <submittedName>
        <fullName evidence="1">Uncharacterized protein</fullName>
    </submittedName>
</protein>
<proteinExistence type="predicted"/>